<name>A0ABW1DNH2_9DEIO</name>
<evidence type="ECO:0008006" key="3">
    <source>
        <dbReference type="Google" id="ProtNLM"/>
    </source>
</evidence>
<sequence>MSSDVTVRPAAPADLPPLLAALYGAPEEAVAWMADTLSAAWTAHAPGGEVLGAVGLRPSPANGAELLGGALAQAGGQGHEDAVGTALARTAHAAGGRVYAFADGHLFSAAALRAAGYREAAAYRLLAGPTPQAAPQVPPGFVLRPLVEVPDLATRLDALATYEDRLGHHAVIPAAATDGAGGYDPALSLIALDASGQAAGLCRAAPEEGYARIDAPGVRPELRRAGPGGGDLRAALLLGVCALARARGFGDVSVEGWGDTPAELAADLALGLEVEIENPIYVAP</sequence>
<dbReference type="EMBL" id="JBHSOH010000043">
    <property type="protein sequence ID" value="MFC5850205.1"/>
    <property type="molecule type" value="Genomic_DNA"/>
</dbReference>
<organism evidence="1 2">
    <name type="scientific">Deinococcus petrolearius</name>
    <dbReference type="NCBI Taxonomy" id="1751295"/>
    <lineage>
        <taxon>Bacteria</taxon>
        <taxon>Thermotogati</taxon>
        <taxon>Deinococcota</taxon>
        <taxon>Deinococci</taxon>
        <taxon>Deinococcales</taxon>
        <taxon>Deinococcaceae</taxon>
        <taxon>Deinococcus</taxon>
    </lineage>
</organism>
<evidence type="ECO:0000313" key="2">
    <source>
        <dbReference type="Proteomes" id="UP001595979"/>
    </source>
</evidence>
<keyword evidence="2" id="KW-1185">Reference proteome</keyword>
<dbReference type="SUPFAM" id="SSF55729">
    <property type="entry name" value="Acyl-CoA N-acyltransferases (Nat)"/>
    <property type="match status" value="1"/>
</dbReference>
<evidence type="ECO:0000313" key="1">
    <source>
        <dbReference type="EMBL" id="MFC5850205.1"/>
    </source>
</evidence>
<protein>
    <recommendedName>
        <fullName evidence="3">N-acetyltransferase domain-containing protein</fullName>
    </recommendedName>
</protein>
<reference evidence="2" key="1">
    <citation type="journal article" date="2019" name="Int. J. Syst. Evol. Microbiol.">
        <title>The Global Catalogue of Microorganisms (GCM) 10K type strain sequencing project: providing services to taxonomists for standard genome sequencing and annotation.</title>
        <authorList>
            <consortium name="The Broad Institute Genomics Platform"/>
            <consortium name="The Broad Institute Genome Sequencing Center for Infectious Disease"/>
            <person name="Wu L."/>
            <person name="Ma J."/>
        </authorList>
    </citation>
    <scope>NUCLEOTIDE SEQUENCE [LARGE SCALE GENOMIC DNA]</scope>
    <source>
        <strain evidence="2">CGMCC 1.15053</strain>
    </source>
</reference>
<dbReference type="Gene3D" id="3.40.630.30">
    <property type="match status" value="1"/>
</dbReference>
<gene>
    <name evidence="1" type="ORF">ACFPQ6_18065</name>
</gene>
<proteinExistence type="predicted"/>
<dbReference type="RefSeq" id="WP_380052078.1">
    <property type="nucleotide sequence ID" value="NZ_JBHSOH010000043.1"/>
</dbReference>
<accession>A0ABW1DNH2</accession>
<dbReference type="InterPro" id="IPR016181">
    <property type="entry name" value="Acyl_CoA_acyltransferase"/>
</dbReference>
<comment type="caution">
    <text evidence="1">The sequence shown here is derived from an EMBL/GenBank/DDBJ whole genome shotgun (WGS) entry which is preliminary data.</text>
</comment>
<dbReference type="Proteomes" id="UP001595979">
    <property type="component" value="Unassembled WGS sequence"/>
</dbReference>